<dbReference type="EMBL" id="JBELPZ010000018">
    <property type="protein sequence ID" value="MFL9845543.1"/>
    <property type="molecule type" value="Genomic_DNA"/>
</dbReference>
<comment type="similarity">
    <text evidence="2">Belongs to the autoinducer-2 exporter (AI-2E) (TC 2.A.86) family.</text>
</comment>
<dbReference type="PANTHER" id="PTHR21716:SF53">
    <property type="entry name" value="PERMEASE PERM-RELATED"/>
    <property type="match status" value="1"/>
</dbReference>
<evidence type="ECO:0000313" key="9">
    <source>
        <dbReference type="EMBL" id="MFL9845543.1"/>
    </source>
</evidence>
<evidence type="ECO:0000256" key="6">
    <source>
        <dbReference type="ARBA" id="ARBA00022989"/>
    </source>
</evidence>
<keyword evidence="7 8" id="KW-0472">Membrane</keyword>
<comment type="subcellular location">
    <subcellularLocation>
        <location evidence="1">Cell membrane</location>
        <topology evidence="1">Multi-pass membrane protein</topology>
    </subcellularLocation>
</comment>
<dbReference type="RefSeq" id="WP_408085825.1">
    <property type="nucleotide sequence ID" value="NZ_JBELPZ010000018.1"/>
</dbReference>
<dbReference type="Proteomes" id="UP001629156">
    <property type="component" value="Unassembled WGS sequence"/>
</dbReference>
<keyword evidence="3" id="KW-0813">Transport</keyword>
<keyword evidence="4" id="KW-1003">Cell membrane</keyword>
<feature type="transmembrane region" description="Helical" evidence="8">
    <location>
        <begin position="34"/>
        <end position="52"/>
    </location>
</feature>
<comment type="caution">
    <text evidence="9">The sequence shown here is derived from an EMBL/GenBank/DDBJ whole genome shotgun (WGS) entry which is preliminary data.</text>
</comment>
<feature type="transmembrane region" description="Helical" evidence="8">
    <location>
        <begin position="7"/>
        <end position="28"/>
    </location>
</feature>
<evidence type="ECO:0000256" key="2">
    <source>
        <dbReference type="ARBA" id="ARBA00009773"/>
    </source>
</evidence>
<gene>
    <name evidence="9" type="ORF">ABS766_14055</name>
</gene>
<evidence type="ECO:0000256" key="4">
    <source>
        <dbReference type="ARBA" id="ARBA00022475"/>
    </source>
</evidence>
<feature type="transmembrane region" description="Helical" evidence="8">
    <location>
        <begin position="206"/>
        <end position="228"/>
    </location>
</feature>
<dbReference type="Pfam" id="PF01594">
    <property type="entry name" value="AI-2E_transport"/>
    <property type="match status" value="1"/>
</dbReference>
<keyword evidence="10" id="KW-1185">Reference proteome</keyword>
<evidence type="ECO:0000256" key="3">
    <source>
        <dbReference type="ARBA" id="ARBA00022448"/>
    </source>
</evidence>
<feature type="transmembrane region" description="Helical" evidence="8">
    <location>
        <begin position="148"/>
        <end position="170"/>
    </location>
</feature>
<sequence>MVTSKTIANGIVRAVAILAGLYVLLLFIFSVKTVLLYLFIALLVSMIASPVVQFLKRKLHFPHILAVVTTLVFFILLMAGFIMLFVPLIISQSENLSLLDTDKLEQDVMSVVGEINNYFGIDTKKIISDADLTSKINFNFIPNLLNSILSILSNFGIGFASVLFITFFFLKDRKIVSVNVKKILPDAHQGKILISLNKINYLLSRYFIGLIIQITVLFAMYLTVLLIFGVENAFIIAFITALLNIIPYIGPLVATALVIILTLLGHLGPEAQNDMFSTTLYVFIGYCIAQIIDNNVSTPLIYSSSVNSHPLEIFIVILASGFVFGIMGMIVAVPLYTSIKVVAKEFWPKNPIVKVLTKDI</sequence>
<accession>A0ABW8YZB6</accession>
<feature type="transmembrane region" description="Helical" evidence="8">
    <location>
        <begin position="234"/>
        <end position="264"/>
    </location>
</feature>
<evidence type="ECO:0000256" key="7">
    <source>
        <dbReference type="ARBA" id="ARBA00023136"/>
    </source>
</evidence>
<evidence type="ECO:0000313" key="10">
    <source>
        <dbReference type="Proteomes" id="UP001629156"/>
    </source>
</evidence>
<organism evidence="9 10">
    <name type="scientific">Flavobacterium rhizosphaerae</name>
    <dbReference type="NCBI Taxonomy" id="3163298"/>
    <lineage>
        <taxon>Bacteria</taxon>
        <taxon>Pseudomonadati</taxon>
        <taxon>Bacteroidota</taxon>
        <taxon>Flavobacteriia</taxon>
        <taxon>Flavobacteriales</taxon>
        <taxon>Flavobacteriaceae</taxon>
        <taxon>Flavobacterium</taxon>
    </lineage>
</organism>
<feature type="transmembrane region" description="Helical" evidence="8">
    <location>
        <begin position="313"/>
        <end position="336"/>
    </location>
</feature>
<keyword evidence="5 8" id="KW-0812">Transmembrane</keyword>
<name>A0ABW8YZB6_9FLAO</name>
<dbReference type="InterPro" id="IPR002549">
    <property type="entry name" value="AI-2E-like"/>
</dbReference>
<dbReference type="PANTHER" id="PTHR21716">
    <property type="entry name" value="TRANSMEMBRANE PROTEIN"/>
    <property type="match status" value="1"/>
</dbReference>
<feature type="transmembrane region" description="Helical" evidence="8">
    <location>
        <begin position="64"/>
        <end position="90"/>
    </location>
</feature>
<reference evidence="9 10" key="1">
    <citation type="submission" date="2024-06" db="EMBL/GenBank/DDBJ databases">
        <authorList>
            <person name="Kaempfer P."/>
            <person name="Viver T."/>
        </authorList>
    </citation>
    <scope>NUCLEOTIDE SEQUENCE [LARGE SCALE GENOMIC DNA]</scope>
    <source>
        <strain evidence="9 10">ST-119</strain>
    </source>
</reference>
<proteinExistence type="inferred from homology"/>
<evidence type="ECO:0000256" key="8">
    <source>
        <dbReference type="SAM" id="Phobius"/>
    </source>
</evidence>
<feature type="transmembrane region" description="Helical" evidence="8">
    <location>
        <begin position="276"/>
        <end position="293"/>
    </location>
</feature>
<evidence type="ECO:0000256" key="1">
    <source>
        <dbReference type="ARBA" id="ARBA00004651"/>
    </source>
</evidence>
<keyword evidence="6 8" id="KW-1133">Transmembrane helix</keyword>
<protein>
    <submittedName>
        <fullName evidence="9">AI-2E family transporter</fullName>
    </submittedName>
</protein>
<evidence type="ECO:0000256" key="5">
    <source>
        <dbReference type="ARBA" id="ARBA00022692"/>
    </source>
</evidence>